<gene>
    <name evidence="2" type="ORF">HYC85_024362</name>
</gene>
<dbReference type="Gene3D" id="1.10.510.10">
    <property type="entry name" value="Transferase(Phosphotransferase) domain 1"/>
    <property type="match status" value="1"/>
</dbReference>
<evidence type="ECO:0000313" key="2">
    <source>
        <dbReference type="EMBL" id="KAF5936856.1"/>
    </source>
</evidence>
<keyword evidence="3" id="KW-1185">Reference proteome</keyword>
<reference evidence="2 3" key="2">
    <citation type="submission" date="2020-07" db="EMBL/GenBank/DDBJ databases">
        <title>Genome assembly of wild tea tree DASZ reveals pedigree and selection history of tea varieties.</title>
        <authorList>
            <person name="Zhang W."/>
        </authorList>
    </citation>
    <scope>NUCLEOTIDE SEQUENCE [LARGE SCALE GENOMIC DNA]</scope>
    <source>
        <strain evidence="3">cv. G240</strain>
        <tissue evidence="2">Leaf</tissue>
    </source>
</reference>
<keyword evidence="1" id="KW-0472">Membrane</keyword>
<dbReference type="InterPro" id="IPR046958">
    <property type="entry name" value="RBK1/2/STUNTED"/>
</dbReference>
<evidence type="ECO:0000313" key="3">
    <source>
        <dbReference type="Proteomes" id="UP000593564"/>
    </source>
</evidence>
<comment type="caution">
    <text evidence="2">The sequence shown here is derived from an EMBL/GenBank/DDBJ whole genome shotgun (WGS) entry which is preliminary data.</text>
</comment>
<name>A0A7J7GC38_CAMSI</name>
<sequence>MNNTEDQENRLWGDVNDYGIFLIELITGKSARLFQKKKGLSLIDWAIPYLENGSLNQVMDPRLMEMSSDSEVVNHIARAALLCLNNNAGAHKFSISEVCFDLLWFIICLVYRSIWFYSILYINGFFFFL</sequence>
<dbReference type="PANTHER" id="PTHR47987">
    <property type="entry name" value="OS08G0249100 PROTEIN"/>
    <property type="match status" value="1"/>
</dbReference>
<dbReference type="Proteomes" id="UP000593564">
    <property type="component" value="Unassembled WGS sequence"/>
</dbReference>
<reference evidence="3" key="1">
    <citation type="journal article" date="2020" name="Nat. Commun.">
        <title>Genome assembly of wild tea tree DASZ reveals pedigree and selection history of tea varieties.</title>
        <authorList>
            <person name="Zhang W."/>
            <person name="Zhang Y."/>
            <person name="Qiu H."/>
            <person name="Guo Y."/>
            <person name="Wan H."/>
            <person name="Zhang X."/>
            <person name="Scossa F."/>
            <person name="Alseekh S."/>
            <person name="Zhang Q."/>
            <person name="Wang P."/>
            <person name="Xu L."/>
            <person name="Schmidt M.H."/>
            <person name="Jia X."/>
            <person name="Li D."/>
            <person name="Zhu A."/>
            <person name="Guo F."/>
            <person name="Chen W."/>
            <person name="Ni D."/>
            <person name="Usadel B."/>
            <person name="Fernie A.R."/>
            <person name="Wen W."/>
        </authorList>
    </citation>
    <scope>NUCLEOTIDE SEQUENCE [LARGE SCALE GENOMIC DNA]</scope>
    <source>
        <strain evidence="3">cv. G240</strain>
    </source>
</reference>
<proteinExistence type="predicted"/>
<accession>A0A7J7GC38</accession>
<keyword evidence="1" id="KW-0812">Transmembrane</keyword>
<protein>
    <recommendedName>
        <fullName evidence="4">Serine-threonine/tyrosine-protein kinase catalytic domain-containing protein</fullName>
    </recommendedName>
</protein>
<feature type="transmembrane region" description="Helical" evidence="1">
    <location>
        <begin position="102"/>
        <end position="128"/>
    </location>
</feature>
<organism evidence="2 3">
    <name type="scientific">Camellia sinensis</name>
    <name type="common">Tea plant</name>
    <name type="synonym">Thea sinensis</name>
    <dbReference type="NCBI Taxonomy" id="4442"/>
    <lineage>
        <taxon>Eukaryota</taxon>
        <taxon>Viridiplantae</taxon>
        <taxon>Streptophyta</taxon>
        <taxon>Embryophyta</taxon>
        <taxon>Tracheophyta</taxon>
        <taxon>Spermatophyta</taxon>
        <taxon>Magnoliopsida</taxon>
        <taxon>eudicotyledons</taxon>
        <taxon>Gunneridae</taxon>
        <taxon>Pentapetalae</taxon>
        <taxon>asterids</taxon>
        <taxon>Ericales</taxon>
        <taxon>Theaceae</taxon>
        <taxon>Camellia</taxon>
    </lineage>
</organism>
<keyword evidence="1" id="KW-1133">Transmembrane helix</keyword>
<dbReference type="EMBL" id="JACBKZ010000012">
    <property type="protein sequence ID" value="KAF5936856.1"/>
    <property type="molecule type" value="Genomic_DNA"/>
</dbReference>
<evidence type="ECO:0000256" key="1">
    <source>
        <dbReference type="SAM" id="Phobius"/>
    </source>
</evidence>
<evidence type="ECO:0008006" key="4">
    <source>
        <dbReference type="Google" id="ProtNLM"/>
    </source>
</evidence>
<dbReference type="AlphaFoldDB" id="A0A7J7GC38"/>